<sequence>MQLPRPVLLGTAVTLVLVTVAFTVLRNFGVDTALGAWLAP</sequence>
<protein>
    <submittedName>
        <fullName evidence="1">Uncharacterized protein</fullName>
    </submittedName>
</protein>
<keyword evidence="2" id="KW-1185">Reference proteome</keyword>
<dbReference type="RefSeq" id="WP_277745781.1">
    <property type="nucleotide sequence ID" value="NZ_CP034929.1"/>
</dbReference>
<accession>A0ABW1QWD4</accession>
<evidence type="ECO:0000313" key="1">
    <source>
        <dbReference type="EMBL" id="MFC6153252.1"/>
    </source>
</evidence>
<organism evidence="1 2">
    <name type="scientific">Nocardioides yefusunii</name>
    <dbReference type="NCBI Taxonomy" id="2500546"/>
    <lineage>
        <taxon>Bacteria</taxon>
        <taxon>Bacillati</taxon>
        <taxon>Actinomycetota</taxon>
        <taxon>Actinomycetes</taxon>
        <taxon>Propionibacteriales</taxon>
        <taxon>Nocardioidaceae</taxon>
        <taxon>Nocardioides</taxon>
    </lineage>
</organism>
<reference evidence="2" key="1">
    <citation type="journal article" date="2019" name="Int. J. Syst. Evol. Microbiol.">
        <title>The Global Catalogue of Microorganisms (GCM) 10K type strain sequencing project: providing services to taxonomists for standard genome sequencing and annotation.</title>
        <authorList>
            <consortium name="The Broad Institute Genomics Platform"/>
            <consortium name="The Broad Institute Genome Sequencing Center for Infectious Disease"/>
            <person name="Wu L."/>
            <person name="Ma J."/>
        </authorList>
    </citation>
    <scope>NUCLEOTIDE SEQUENCE [LARGE SCALE GENOMIC DNA]</scope>
    <source>
        <strain evidence="2">DFY28</strain>
    </source>
</reference>
<dbReference type="Proteomes" id="UP001596098">
    <property type="component" value="Unassembled WGS sequence"/>
</dbReference>
<proteinExistence type="predicted"/>
<comment type="caution">
    <text evidence="1">The sequence shown here is derived from an EMBL/GenBank/DDBJ whole genome shotgun (WGS) entry which is preliminary data.</text>
</comment>
<gene>
    <name evidence="1" type="ORF">ACFPWU_06180</name>
</gene>
<dbReference type="EMBL" id="JBHSQI010000003">
    <property type="protein sequence ID" value="MFC6153252.1"/>
    <property type="molecule type" value="Genomic_DNA"/>
</dbReference>
<name>A0ABW1QWD4_9ACTN</name>
<evidence type="ECO:0000313" key="2">
    <source>
        <dbReference type="Proteomes" id="UP001596098"/>
    </source>
</evidence>